<feature type="non-terminal residue" evidence="1">
    <location>
        <position position="1"/>
    </location>
</feature>
<evidence type="ECO:0000313" key="2">
    <source>
        <dbReference type="Proteomes" id="UP001328107"/>
    </source>
</evidence>
<evidence type="ECO:0000313" key="1">
    <source>
        <dbReference type="EMBL" id="GMR50289.1"/>
    </source>
</evidence>
<feature type="non-terminal residue" evidence="1">
    <location>
        <position position="104"/>
    </location>
</feature>
<name>A0AAN5CU02_9BILA</name>
<dbReference type="AlphaFoldDB" id="A0AAN5CU02"/>
<reference evidence="2" key="1">
    <citation type="submission" date="2022-10" db="EMBL/GenBank/DDBJ databases">
        <title>Genome assembly of Pristionchus species.</title>
        <authorList>
            <person name="Yoshida K."/>
            <person name="Sommer R.J."/>
        </authorList>
    </citation>
    <scope>NUCLEOTIDE SEQUENCE [LARGE SCALE GENOMIC DNA]</scope>
    <source>
        <strain evidence="2">RS5460</strain>
    </source>
</reference>
<gene>
    <name evidence="1" type="ORF">PMAYCL1PPCAC_20484</name>
</gene>
<organism evidence="1 2">
    <name type="scientific">Pristionchus mayeri</name>
    <dbReference type="NCBI Taxonomy" id="1317129"/>
    <lineage>
        <taxon>Eukaryota</taxon>
        <taxon>Metazoa</taxon>
        <taxon>Ecdysozoa</taxon>
        <taxon>Nematoda</taxon>
        <taxon>Chromadorea</taxon>
        <taxon>Rhabditida</taxon>
        <taxon>Rhabditina</taxon>
        <taxon>Diplogasteromorpha</taxon>
        <taxon>Diplogasteroidea</taxon>
        <taxon>Neodiplogasteridae</taxon>
        <taxon>Pristionchus</taxon>
    </lineage>
</organism>
<proteinExistence type="predicted"/>
<sequence>LHYSVDFEDHRRRSAMERNEIAPEFITCQIEQYASAYERLYNLTRNYHAQRLESMLQFHKEVDDICIQAGIPTNRCQRGFIINIHSYERERWDASMDIYKQSIM</sequence>
<dbReference type="EMBL" id="BTRK01000004">
    <property type="protein sequence ID" value="GMR50289.1"/>
    <property type="molecule type" value="Genomic_DNA"/>
</dbReference>
<accession>A0AAN5CU02</accession>
<dbReference type="Proteomes" id="UP001328107">
    <property type="component" value="Unassembled WGS sequence"/>
</dbReference>
<comment type="caution">
    <text evidence="1">The sequence shown here is derived from an EMBL/GenBank/DDBJ whole genome shotgun (WGS) entry which is preliminary data.</text>
</comment>
<keyword evidence="2" id="KW-1185">Reference proteome</keyword>
<protein>
    <submittedName>
        <fullName evidence="1">Uncharacterized protein</fullName>
    </submittedName>
</protein>